<sequence length="68" mass="7453">MHRFKPVVALTLVAVLLGGCLANYVSPAHNWPPDPIFVRNAEPGPVLIKDVLDFLVIVHGHPYRRSAG</sequence>
<name>D5WDN7_PARAM</name>
<gene>
    <name evidence="1" type="ordered locus">BC1002_4882</name>
</gene>
<dbReference type="HOGENOM" id="CLU_2785965_0_0_4"/>
<accession>D5WDN7</accession>
<protein>
    <recommendedName>
        <fullName evidence="3">Lipoprotein</fullName>
    </recommendedName>
</protein>
<reference evidence="1 2" key="2">
    <citation type="journal article" date="2012" name="J. Bacteriol.">
        <title>Genome Sequences of Burkholderia sp. Strains CCGE1002 and H160, Isolated from Legume Nodules in Mexico and Brazil.</title>
        <authorList>
            <person name="Ormeno-Orrillo E."/>
            <person name="Rogel M.A."/>
            <person name="Chueire L.M."/>
            <person name="Tiedje J.M."/>
            <person name="Martinez-Romero E."/>
            <person name="Hungria M."/>
        </authorList>
    </citation>
    <scope>NUCLEOTIDE SEQUENCE [LARGE SCALE GENOMIC DNA]</scope>
    <source>
        <strain evidence="1 2">CCGE1002</strain>
    </source>
</reference>
<organism evidence="1 2">
    <name type="scientific">Paraburkholderia atlantica</name>
    <dbReference type="NCBI Taxonomy" id="2654982"/>
    <lineage>
        <taxon>Bacteria</taxon>
        <taxon>Pseudomonadati</taxon>
        <taxon>Pseudomonadota</taxon>
        <taxon>Betaproteobacteria</taxon>
        <taxon>Burkholderiales</taxon>
        <taxon>Burkholderiaceae</taxon>
        <taxon>Paraburkholderia</taxon>
    </lineage>
</organism>
<reference evidence="2" key="1">
    <citation type="submission" date="2010-04" db="EMBL/GenBank/DDBJ databases">
        <title>Complete sequence of chromosome 2 of Burkholderia sp. CCGE1002.</title>
        <authorList>
            <consortium name="US DOE Joint Genome Institute"/>
            <person name="Lucas S."/>
            <person name="Copeland A."/>
            <person name="Lapidus A."/>
            <person name="Cheng J.-F."/>
            <person name="Bruce D."/>
            <person name="Goodwin L."/>
            <person name="Pitluck S."/>
            <person name="Chertkov O."/>
            <person name="Detter J.C."/>
            <person name="Han C."/>
            <person name="Tapia R."/>
            <person name="Land M."/>
            <person name="Hauser L."/>
            <person name="Kyrpides N."/>
            <person name="Ovchinnikova G."/>
            <person name="Martinez-Romero E."/>
            <person name="Hernandez M.A.R."/>
            <person name="Tiedje J.M."/>
            <person name="Woyke T."/>
        </authorList>
    </citation>
    <scope>NUCLEOTIDE SEQUENCE [LARGE SCALE GENOMIC DNA]</scope>
    <source>
        <strain evidence="2">CCGE1002</strain>
    </source>
</reference>
<evidence type="ECO:0008006" key="3">
    <source>
        <dbReference type="Google" id="ProtNLM"/>
    </source>
</evidence>
<proteinExistence type="predicted"/>
<dbReference type="PROSITE" id="PS51257">
    <property type="entry name" value="PROKAR_LIPOPROTEIN"/>
    <property type="match status" value="1"/>
</dbReference>
<dbReference type="Proteomes" id="UP000002190">
    <property type="component" value="Chromosome 2"/>
</dbReference>
<evidence type="ECO:0000313" key="1">
    <source>
        <dbReference type="EMBL" id="ADG18840.1"/>
    </source>
</evidence>
<evidence type="ECO:0000313" key="2">
    <source>
        <dbReference type="Proteomes" id="UP000002190"/>
    </source>
</evidence>
<dbReference type="AlphaFoldDB" id="D5WDN7"/>
<dbReference type="KEGG" id="bge:BC1002_4882"/>
<dbReference type="EMBL" id="CP002014">
    <property type="protein sequence ID" value="ADG18840.1"/>
    <property type="molecule type" value="Genomic_DNA"/>
</dbReference>